<proteinExistence type="predicted"/>
<sequence>MMMTGDELARFRKDLGLRQAEFGGWLAVRLGQDRPYAPSEVSAWEKGHRPVSYAVQAVVYKHLWESCRKDGRD</sequence>
<dbReference type="GO" id="GO:0003677">
    <property type="term" value="F:DNA binding"/>
    <property type="evidence" value="ECO:0007669"/>
    <property type="project" value="InterPro"/>
</dbReference>
<reference evidence="1 2" key="1">
    <citation type="journal article" date="2018" name="Nat. Biotechnol.">
        <title>A standardized bacterial taxonomy based on genome phylogeny substantially revises the tree of life.</title>
        <authorList>
            <person name="Parks D.H."/>
            <person name="Chuvochina M."/>
            <person name="Waite D.W."/>
            <person name="Rinke C."/>
            <person name="Skarshewski A."/>
            <person name="Chaumeil P.A."/>
            <person name="Hugenholtz P."/>
        </authorList>
    </citation>
    <scope>NUCLEOTIDE SEQUENCE [LARGE SCALE GENOMIC DNA]</scope>
    <source>
        <strain evidence="1">UBA8733</strain>
    </source>
</reference>
<dbReference type="InterPro" id="IPR001387">
    <property type="entry name" value="Cro/C1-type_HTH"/>
</dbReference>
<name>A0A3B9GX55_9PROT</name>
<evidence type="ECO:0000313" key="1">
    <source>
        <dbReference type="EMBL" id="HAE27023.1"/>
    </source>
</evidence>
<dbReference type="SUPFAM" id="SSF47413">
    <property type="entry name" value="lambda repressor-like DNA-binding domains"/>
    <property type="match status" value="1"/>
</dbReference>
<dbReference type="RefSeq" id="WP_272987978.1">
    <property type="nucleotide sequence ID" value="NZ_CAJWRG010000122.1"/>
</dbReference>
<evidence type="ECO:0008006" key="3">
    <source>
        <dbReference type="Google" id="ProtNLM"/>
    </source>
</evidence>
<dbReference type="CDD" id="cd00093">
    <property type="entry name" value="HTH_XRE"/>
    <property type="match status" value="1"/>
</dbReference>
<comment type="caution">
    <text evidence="1">The sequence shown here is derived from an EMBL/GenBank/DDBJ whole genome shotgun (WGS) entry which is preliminary data.</text>
</comment>
<dbReference type="Gene3D" id="1.10.260.40">
    <property type="entry name" value="lambda repressor-like DNA-binding domains"/>
    <property type="match status" value="1"/>
</dbReference>
<organism evidence="1 2">
    <name type="scientific">Hyphomonas adhaerens</name>
    <dbReference type="NCBI Taxonomy" id="81029"/>
    <lineage>
        <taxon>Bacteria</taxon>
        <taxon>Pseudomonadati</taxon>
        <taxon>Pseudomonadota</taxon>
        <taxon>Alphaproteobacteria</taxon>
        <taxon>Hyphomonadales</taxon>
        <taxon>Hyphomonadaceae</taxon>
        <taxon>Hyphomonas</taxon>
    </lineage>
</organism>
<dbReference type="AlphaFoldDB" id="A0A3B9GX55"/>
<protein>
    <recommendedName>
        <fullName evidence="3">XRE family transcriptional regulator</fullName>
    </recommendedName>
</protein>
<dbReference type="EMBL" id="DMAN01000166">
    <property type="protein sequence ID" value="HAE27023.1"/>
    <property type="molecule type" value="Genomic_DNA"/>
</dbReference>
<dbReference type="InterPro" id="IPR010982">
    <property type="entry name" value="Lambda_DNA-bd_dom_sf"/>
</dbReference>
<dbReference type="Proteomes" id="UP000259610">
    <property type="component" value="Unassembled WGS sequence"/>
</dbReference>
<accession>A0A3B9GX55</accession>
<evidence type="ECO:0000313" key="2">
    <source>
        <dbReference type="Proteomes" id="UP000259610"/>
    </source>
</evidence>
<gene>
    <name evidence="1" type="ORF">DCG58_07680</name>
</gene>